<dbReference type="Pfam" id="PF01545">
    <property type="entry name" value="Cation_efflux"/>
    <property type="match status" value="1"/>
</dbReference>
<evidence type="ECO:0000256" key="4">
    <source>
        <dbReference type="ARBA" id="ARBA00022692"/>
    </source>
</evidence>
<evidence type="ECO:0000313" key="11">
    <source>
        <dbReference type="Proteomes" id="UP000054537"/>
    </source>
</evidence>
<feature type="transmembrane region" description="Helical" evidence="7">
    <location>
        <begin position="48"/>
        <end position="70"/>
    </location>
</feature>
<dbReference type="InterPro" id="IPR002524">
    <property type="entry name" value="Cation_efflux"/>
</dbReference>
<feature type="transmembrane region" description="Helical" evidence="7">
    <location>
        <begin position="14"/>
        <end position="36"/>
    </location>
</feature>
<comment type="caution">
    <text evidence="10">The sequence shown here is derived from an EMBL/GenBank/DDBJ whole genome shotgun (WGS) entry which is preliminary data.</text>
</comment>
<dbReference type="GO" id="GO:0015341">
    <property type="term" value="F:zinc efflux antiporter activity"/>
    <property type="evidence" value="ECO:0007669"/>
    <property type="project" value="TreeGrafter"/>
</dbReference>
<reference evidence="10 11" key="1">
    <citation type="submission" date="2014-10" db="EMBL/GenBank/DDBJ databases">
        <title>Draft genome sequence of Actinoplanes utahensis NRRL 12052.</title>
        <authorList>
            <person name="Velasco-Bucheli B."/>
            <person name="del Cerro C."/>
            <person name="Hormigo D."/>
            <person name="Garcia J.L."/>
            <person name="Acebal C."/>
            <person name="Arroyo M."/>
            <person name="de la Mata I."/>
        </authorList>
    </citation>
    <scope>NUCLEOTIDE SEQUENCE [LARGE SCALE GENOMIC DNA]</scope>
    <source>
        <strain evidence="10 11">NRRL 12052</strain>
    </source>
</reference>
<feature type="transmembrane region" description="Helical" evidence="7">
    <location>
        <begin position="82"/>
        <end position="104"/>
    </location>
</feature>
<dbReference type="InterPro" id="IPR050291">
    <property type="entry name" value="CDF_Transporter"/>
</dbReference>
<evidence type="ECO:0000256" key="3">
    <source>
        <dbReference type="ARBA" id="ARBA00022448"/>
    </source>
</evidence>
<dbReference type="InterPro" id="IPR027469">
    <property type="entry name" value="Cation_efflux_TMD_sf"/>
</dbReference>
<evidence type="ECO:0000256" key="5">
    <source>
        <dbReference type="ARBA" id="ARBA00022989"/>
    </source>
</evidence>
<dbReference type="GO" id="GO:0005886">
    <property type="term" value="C:plasma membrane"/>
    <property type="evidence" value="ECO:0007669"/>
    <property type="project" value="TreeGrafter"/>
</dbReference>
<comment type="subcellular location">
    <subcellularLocation>
        <location evidence="1">Membrane</location>
        <topology evidence="1">Multi-pass membrane protein</topology>
    </subcellularLocation>
</comment>
<evidence type="ECO:0000259" key="8">
    <source>
        <dbReference type="Pfam" id="PF01545"/>
    </source>
</evidence>
<dbReference type="InterPro" id="IPR058533">
    <property type="entry name" value="Cation_efflux_TM"/>
</dbReference>
<dbReference type="SUPFAM" id="SSF160240">
    <property type="entry name" value="Cation efflux protein cytoplasmic domain-like"/>
    <property type="match status" value="1"/>
</dbReference>
<dbReference type="GO" id="GO:0015086">
    <property type="term" value="F:cadmium ion transmembrane transporter activity"/>
    <property type="evidence" value="ECO:0007669"/>
    <property type="project" value="TreeGrafter"/>
</dbReference>
<dbReference type="RefSeq" id="WP_043524102.1">
    <property type="nucleotide sequence ID" value="NZ_BAABKU010000015.1"/>
</dbReference>
<evidence type="ECO:0000313" key="10">
    <source>
        <dbReference type="EMBL" id="KHD77582.1"/>
    </source>
</evidence>
<evidence type="ECO:0000259" key="9">
    <source>
        <dbReference type="Pfam" id="PF16916"/>
    </source>
</evidence>
<dbReference type="Gene3D" id="3.30.70.1350">
    <property type="entry name" value="Cation efflux protein, cytoplasmic domain"/>
    <property type="match status" value="1"/>
</dbReference>
<feature type="domain" description="Cation efflux protein cytoplasmic" evidence="9">
    <location>
        <begin position="213"/>
        <end position="290"/>
    </location>
</feature>
<organism evidence="10 11">
    <name type="scientific">Actinoplanes utahensis</name>
    <dbReference type="NCBI Taxonomy" id="1869"/>
    <lineage>
        <taxon>Bacteria</taxon>
        <taxon>Bacillati</taxon>
        <taxon>Actinomycetota</taxon>
        <taxon>Actinomycetes</taxon>
        <taxon>Micromonosporales</taxon>
        <taxon>Micromonosporaceae</taxon>
        <taxon>Actinoplanes</taxon>
    </lineage>
</organism>
<dbReference type="Gene3D" id="1.20.1510.10">
    <property type="entry name" value="Cation efflux protein transmembrane domain"/>
    <property type="match status" value="1"/>
</dbReference>
<dbReference type="InterPro" id="IPR036837">
    <property type="entry name" value="Cation_efflux_CTD_sf"/>
</dbReference>
<gene>
    <name evidence="10" type="ORF">MB27_10915</name>
</gene>
<dbReference type="Pfam" id="PF16916">
    <property type="entry name" value="ZT_dimer"/>
    <property type="match status" value="1"/>
</dbReference>
<name>A0A0A6XBU2_ACTUT</name>
<protein>
    <submittedName>
        <fullName evidence="10">Transporter</fullName>
    </submittedName>
</protein>
<dbReference type="NCBIfam" id="TIGR01297">
    <property type="entry name" value="CDF"/>
    <property type="match status" value="1"/>
</dbReference>
<evidence type="ECO:0000256" key="1">
    <source>
        <dbReference type="ARBA" id="ARBA00004141"/>
    </source>
</evidence>
<dbReference type="GO" id="GO:0006882">
    <property type="term" value="P:intracellular zinc ion homeostasis"/>
    <property type="evidence" value="ECO:0007669"/>
    <property type="project" value="TreeGrafter"/>
</dbReference>
<evidence type="ECO:0000256" key="6">
    <source>
        <dbReference type="ARBA" id="ARBA00023136"/>
    </source>
</evidence>
<proteinExistence type="inferred from homology"/>
<keyword evidence="3" id="KW-0813">Transport</keyword>
<dbReference type="STRING" id="1869.MB27_10915"/>
<dbReference type="AlphaFoldDB" id="A0A0A6XBU2"/>
<dbReference type="PANTHER" id="PTHR43840">
    <property type="entry name" value="MITOCHONDRIAL METAL TRANSPORTER 1-RELATED"/>
    <property type="match status" value="1"/>
</dbReference>
<dbReference type="eggNOG" id="COG0053">
    <property type="taxonomic scope" value="Bacteria"/>
</dbReference>
<dbReference type="GO" id="GO:0015093">
    <property type="term" value="F:ferrous iron transmembrane transporter activity"/>
    <property type="evidence" value="ECO:0007669"/>
    <property type="project" value="TreeGrafter"/>
</dbReference>
<sequence>MAGTDGEAVDLTRYAWLSIGTAVATIALKFVAYLITGSVGLLSDAAESVVNLVAAVVALIALIVAARPADAGHHYGHGKAEYFSAGAEGLMIFVAAAFIMVSAVQRFITPVPLERVGIGLAVSTAATILNLAVGMLLIRVGRRHRSATLSADGRHLLTDVWTSAGVLVGVLLVGLTGWQRLDPAVAAIVGLNILVTGGRMVAQSVRALLDEALDPADLERVLAVLDRFRGAEVRFHGLQTRQSGQHRFVSLHVLVPGRWTVRRGHDLAEQVETGIREALPGSTVFTHLEPLEDPRAYHDYAYDGHDDRITPPGTSAASG</sequence>
<keyword evidence="6 7" id="KW-0472">Membrane</keyword>
<keyword evidence="4 7" id="KW-0812">Transmembrane</keyword>
<dbReference type="Proteomes" id="UP000054537">
    <property type="component" value="Unassembled WGS sequence"/>
</dbReference>
<dbReference type="OrthoDB" id="9813655at2"/>
<dbReference type="InterPro" id="IPR027470">
    <property type="entry name" value="Cation_efflux_CTD"/>
</dbReference>
<evidence type="ECO:0000256" key="7">
    <source>
        <dbReference type="SAM" id="Phobius"/>
    </source>
</evidence>
<dbReference type="SUPFAM" id="SSF161111">
    <property type="entry name" value="Cation efflux protein transmembrane domain-like"/>
    <property type="match status" value="1"/>
</dbReference>
<keyword evidence="5 7" id="KW-1133">Transmembrane helix</keyword>
<accession>A0A0A6XBU2</accession>
<feature type="domain" description="Cation efflux protein transmembrane" evidence="8">
    <location>
        <begin position="16"/>
        <end position="209"/>
    </location>
</feature>
<dbReference type="EMBL" id="JRTT01000010">
    <property type="protein sequence ID" value="KHD77582.1"/>
    <property type="molecule type" value="Genomic_DNA"/>
</dbReference>
<evidence type="ECO:0000256" key="2">
    <source>
        <dbReference type="ARBA" id="ARBA00008114"/>
    </source>
</evidence>
<comment type="similarity">
    <text evidence="2">Belongs to the cation diffusion facilitator (CDF) transporter (TC 2.A.4) family.</text>
</comment>
<keyword evidence="11" id="KW-1185">Reference proteome</keyword>
<dbReference type="PANTHER" id="PTHR43840:SF15">
    <property type="entry name" value="MITOCHONDRIAL METAL TRANSPORTER 1-RELATED"/>
    <property type="match status" value="1"/>
</dbReference>
<feature type="transmembrane region" description="Helical" evidence="7">
    <location>
        <begin position="116"/>
        <end position="138"/>
    </location>
</feature>